<dbReference type="GO" id="GO:0005829">
    <property type="term" value="C:cytosol"/>
    <property type="evidence" value="ECO:0007669"/>
    <property type="project" value="TreeGrafter"/>
</dbReference>
<dbReference type="EMBL" id="JACLAX010000027">
    <property type="protein sequence ID" value="MBC2670739.1"/>
    <property type="molecule type" value="Genomic_DNA"/>
</dbReference>
<dbReference type="InterPro" id="IPR029056">
    <property type="entry name" value="Ribokinase-like"/>
</dbReference>
<accession>A0A7X1KRE9</accession>
<dbReference type="AlphaFoldDB" id="A0A7X1KRE9"/>
<sequence length="295" mass="30540">MSRVVLVGEAMLELSATAGGWQLAYGGDTLNTAIHLARAGIDTAFLTALGDDPFSRDLIARWAAEGLDTSLMLTDPARHPGLYAISCDAAGERSFTYWRGESAARRLFACADSAAACARAEHCDLLGFSLISLAILPEEGRAALLALARAVRARGGQVAFDGNYRARLWPDAATARAARDAAIAVATIGLPTRDDEVLLGADPDPAAIAAHWRGLGCAETVVKLGGAGCRLPDGTPCPPDEVLAPVDTSGAGDAFNGGYLAARLRGAAPVAAARQGHALAGWTIMRRGAIPPRDT</sequence>
<evidence type="ECO:0000256" key="3">
    <source>
        <dbReference type="ARBA" id="ARBA00022777"/>
    </source>
</evidence>
<dbReference type="GO" id="GO:0008673">
    <property type="term" value="F:2-dehydro-3-deoxygluconokinase activity"/>
    <property type="evidence" value="ECO:0007669"/>
    <property type="project" value="TreeGrafter"/>
</dbReference>
<dbReference type="Proteomes" id="UP000551327">
    <property type="component" value="Unassembled WGS sequence"/>
</dbReference>
<dbReference type="SUPFAM" id="SSF53613">
    <property type="entry name" value="Ribokinase-like"/>
    <property type="match status" value="1"/>
</dbReference>
<dbReference type="GO" id="GO:0042840">
    <property type="term" value="P:D-glucuronate catabolic process"/>
    <property type="evidence" value="ECO:0007669"/>
    <property type="project" value="TreeGrafter"/>
</dbReference>
<evidence type="ECO:0000256" key="2">
    <source>
        <dbReference type="ARBA" id="ARBA00022679"/>
    </source>
</evidence>
<comment type="similarity">
    <text evidence="1">Belongs to the carbohydrate kinase PfkB family.</text>
</comment>
<keyword evidence="6" id="KW-1185">Reference proteome</keyword>
<reference evidence="5 6" key="1">
    <citation type="submission" date="2020-08" db="EMBL/GenBank/DDBJ databases">
        <title>The genome sequence of type strain Novosphingobium piscinae KCTC 42194.</title>
        <authorList>
            <person name="Liu Y."/>
        </authorList>
    </citation>
    <scope>NUCLEOTIDE SEQUENCE [LARGE SCALE GENOMIC DNA]</scope>
    <source>
        <strain evidence="5 6">KCTC 42194</strain>
    </source>
</reference>
<dbReference type="RefSeq" id="WP_185680596.1">
    <property type="nucleotide sequence ID" value="NZ_JACLAX010000027.1"/>
</dbReference>
<keyword evidence="3 5" id="KW-0418">Kinase</keyword>
<evidence type="ECO:0000259" key="4">
    <source>
        <dbReference type="Pfam" id="PF00294"/>
    </source>
</evidence>
<dbReference type="CDD" id="cd01166">
    <property type="entry name" value="KdgK"/>
    <property type="match status" value="1"/>
</dbReference>
<dbReference type="Gene3D" id="3.40.1190.20">
    <property type="match status" value="1"/>
</dbReference>
<dbReference type="PANTHER" id="PTHR43085">
    <property type="entry name" value="HEXOKINASE FAMILY MEMBER"/>
    <property type="match status" value="1"/>
</dbReference>
<dbReference type="Pfam" id="PF00294">
    <property type="entry name" value="PfkB"/>
    <property type="match status" value="1"/>
</dbReference>
<dbReference type="InterPro" id="IPR011611">
    <property type="entry name" value="PfkB_dom"/>
</dbReference>
<dbReference type="InterPro" id="IPR050306">
    <property type="entry name" value="PfkB_Carbo_kinase"/>
</dbReference>
<comment type="caution">
    <text evidence="5">The sequence shown here is derived from an EMBL/GenBank/DDBJ whole genome shotgun (WGS) entry which is preliminary data.</text>
</comment>
<evidence type="ECO:0000313" key="6">
    <source>
        <dbReference type="Proteomes" id="UP000551327"/>
    </source>
</evidence>
<protein>
    <submittedName>
        <fullName evidence="5">Sugar kinase</fullName>
    </submittedName>
</protein>
<evidence type="ECO:0000313" key="5">
    <source>
        <dbReference type="EMBL" id="MBC2670739.1"/>
    </source>
</evidence>
<organism evidence="5 6">
    <name type="scientific">Novosphingobium piscinae</name>
    <dbReference type="NCBI Taxonomy" id="1507448"/>
    <lineage>
        <taxon>Bacteria</taxon>
        <taxon>Pseudomonadati</taxon>
        <taxon>Pseudomonadota</taxon>
        <taxon>Alphaproteobacteria</taxon>
        <taxon>Sphingomonadales</taxon>
        <taxon>Sphingomonadaceae</taxon>
        <taxon>Novosphingobium</taxon>
    </lineage>
</organism>
<keyword evidence="2" id="KW-0808">Transferase</keyword>
<evidence type="ECO:0000256" key="1">
    <source>
        <dbReference type="ARBA" id="ARBA00010688"/>
    </source>
</evidence>
<proteinExistence type="inferred from homology"/>
<dbReference type="PANTHER" id="PTHR43085:SF15">
    <property type="entry name" value="2-DEHYDRO-3-DEOXYGLUCONOKINASE"/>
    <property type="match status" value="1"/>
</dbReference>
<dbReference type="InterPro" id="IPR002173">
    <property type="entry name" value="Carboh/pur_kinase_PfkB_CS"/>
</dbReference>
<name>A0A7X1KRE9_9SPHN</name>
<gene>
    <name evidence="5" type="ORF">H7F53_16425</name>
</gene>
<dbReference type="GO" id="GO:0019698">
    <property type="term" value="P:D-galacturonate catabolic process"/>
    <property type="evidence" value="ECO:0007669"/>
    <property type="project" value="TreeGrafter"/>
</dbReference>
<feature type="domain" description="Carbohydrate kinase PfkB" evidence="4">
    <location>
        <begin position="2"/>
        <end position="293"/>
    </location>
</feature>
<dbReference type="GO" id="GO:0006974">
    <property type="term" value="P:DNA damage response"/>
    <property type="evidence" value="ECO:0007669"/>
    <property type="project" value="TreeGrafter"/>
</dbReference>
<dbReference type="PROSITE" id="PS00584">
    <property type="entry name" value="PFKB_KINASES_2"/>
    <property type="match status" value="1"/>
</dbReference>